<name>A0A4R0I3K2_9ACTN</name>
<comment type="caution">
    <text evidence="6">The sequence shown here is derived from an EMBL/GenBank/DDBJ whole genome shotgun (WGS) entry which is preliminary data.</text>
</comment>
<dbReference type="GO" id="GO:0005524">
    <property type="term" value="F:ATP binding"/>
    <property type="evidence" value="ECO:0007669"/>
    <property type="project" value="UniProtKB-KW"/>
</dbReference>
<dbReference type="AlphaFoldDB" id="A0A4R0I3K2"/>
<evidence type="ECO:0000256" key="3">
    <source>
        <dbReference type="ARBA" id="ARBA00022741"/>
    </source>
</evidence>
<dbReference type="SMART" id="SM00382">
    <property type="entry name" value="AAA"/>
    <property type="match status" value="1"/>
</dbReference>
<evidence type="ECO:0000313" key="7">
    <source>
        <dbReference type="Proteomes" id="UP000292695"/>
    </source>
</evidence>
<dbReference type="GO" id="GO:0016887">
    <property type="term" value="F:ATP hydrolysis activity"/>
    <property type="evidence" value="ECO:0007669"/>
    <property type="project" value="InterPro"/>
</dbReference>
<comment type="similarity">
    <text evidence="1">Belongs to the ABC transporter superfamily.</text>
</comment>
<sequence length="300" mass="31683">MSGQIVVSGLTKMFGPVRAVHNLSFTVAPGTVTGFLGPNGAGKTTTLRCLLGLVTPTAGTATIGGLRYVDLPQPSSTVGAVLEASSFHPARSARNHLRVICTVNGYPASRADAVLDQVGLLTVADRKVRGYSTGMRQRLGLAAALLGDPGVLVLDEPANGLDPEGIAWLRAFLRRLAADGRTVLISSHVLSEVEQTVDDIVIIDKGALVRQGNLGDLASQQGSTVVVRTPDPDRLVSALGRYDHRPGIRRRDGAVMVDGLQPAEIGHLAFLEGIELHELTTERSDLEDIFFALTGEGADR</sequence>
<keyword evidence="3" id="KW-0547">Nucleotide-binding</keyword>
<evidence type="ECO:0000259" key="5">
    <source>
        <dbReference type="PROSITE" id="PS50893"/>
    </source>
</evidence>
<dbReference type="InterPro" id="IPR003439">
    <property type="entry name" value="ABC_transporter-like_ATP-bd"/>
</dbReference>
<evidence type="ECO:0000256" key="1">
    <source>
        <dbReference type="ARBA" id="ARBA00005417"/>
    </source>
</evidence>
<dbReference type="Gene3D" id="3.40.50.300">
    <property type="entry name" value="P-loop containing nucleotide triphosphate hydrolases"/>
    <property type="match status" value="1"/>
</dbReference>
<accession>A0A4R0I3K2</accession>
<evidence type="ECO:0000313" key="6">
    <source>
        <dbReference type="EMBL" id="TCC21593.1"/>
    </source>
</evidence>
<dbReference type="CDD" id="cd03268">
    <property type="entry name" value="ABC_BcrA_bacitracin_resist"/>
    <property type="match status" value="1"/>
</dbReference>
<keyword evidence="2" id="KW-0813">Transport</keyword>
<dbReference type="Proteomes" id="UP000292695">
    <property type="component" value="Unassembled WGS sequence"/>
</dbReference>
<dbReference type="PANTHER" id="PTHR43335:SF4">
    <property type="entry name" value="ABC TRANSPORTER, ATP-BINDING PROTEIN"/>
    <property type="match status" value="1"/>
</dbReference>
<keyword evidence="7" id="KW-1185">Reference proteome</keyword>
<feature type="domain" description="ABC transporter" evidence="5">
    <location>
        <begin position="5"/>
        <end position="230"/>
    </location>
</feature>
<dbReference type="SUPFAM" id="SSF52540">
    <property type="entry name" value="P-loop containing nucleoside triphosphate hydrolases"/>
    <property type="match status" value="1"/>
</dbReference>
<dbReference type="InterPro" id="IPR003593">
    <property type="entry name" value="AAA+_ATPase"/>
</dbReference>
<reference evidence="6 7" key="1">
    <citation type="submission" date="2019-02" db="EMBL/GenBank/DDBJ databases">
        <title>Kribbella capetownensis sp. nov. and Kribbella speibonae sp. nov., isolated from soil.</title>
        <authorList>
            <person name="Curtis S.M."/>
            <person name="Norton I."/>
            <person name="Everest G.J."/>
            <person name="Meyers P.R."/>
        </authorList>
    </citation>
    <scope>NUCLEOTIDE SEQUENCE [LARGE SCALE GENOMIC DNA]</scope>
    <source>
        <strain evidence="6 7">DSM 27082</strain>
    </source>
</reference>
<gene>
    <name evidence="6" type="ORF">E0H50_35510</name>
</gene>
<evidence type="ECO:0000256" key="4">
    <source>
        <dbReference type="ARBA" id="ARBA00022840"/>
    </source>
</evidence>
<organism evidence="6 7">
    <name type="scientific">Kribbella sindirgiensis</name>
    <dbReference type="NCBI Taxonomy" id="1124744"/>
    <lineage>
        <taxon>Bacteria</taxon>
        <taxon>Bacillati</taxon>
        <taxon>Actinomycetota</taxon>
        <taxon>Actinomycetes</taxon>
        <taxon>Propionibacteriales</taxon>
        <taxon>Kribbellaceae</taxon>
        <taxon>Kribbella</taxon>
    </lineage>
</organism>
<dbReference type="EMBL" id="SJKA01000019">
    <property type="protein sequence ID" value="TCC21593.1"/>
    <property type="molecule type" value="Genomic_DNA"/>
</dbReference>
<dbReference type="PROSITE" id="PS50893">
    <property type="entry name" value="ABC_TRANSPORTER_2"/>
    <property type="match status" value="1"/>
</dbReference>
<dbReference type="PANTHER" id="PTHR43335">
    <property type="entry name" value="ABC TRANSPORTER, ATP-BINDING PROTEIN"/>
    <property type="match status" value="1"/>
</dbReference>
<keyword evidence="4 6" id="KW-0067">ATP-binding</keyword>
<evidence type="ECO:0000256" key="2">
    <source>
        <dbReference type="ARBA" id="ARBA00022448"/>
    </source>
</evidence>
<dbReference type="OrthoDB" id="9804819at2"/>
<dbReference type="InterPro" id="IPR027417">
    <property type="entry name" value="P-loop_NTPase"/>
</dbReference>
<dbReference type="RefSeq" id="WP_131295393.1">
    <property type="nucleotide sequence ID" value="NZ_SJKA01000019.1"/>
</dbReference>
<proteinExistence type="inferred from homology"/>
<dbReference type="Pfam" id="PF00005">
    <property type="entry name" value="ABC_tran"/>
    <property type="match status" value="1"/>
</dbReference>
<protein>
    <submittedName>
        <fullName evidence="6">ABC transporter ATP-binding protein</fullName>
    </submittedName>
</protein>